<keyword evidence="5" id="KW-0862">Zinc</keyword>
<sequence>MYREDCGILFEDPMLNDQLLFDYSPAESLINFELPTTAAEADAWQFNDLDFHCDAFVGAFNDSSRSNYGPEEGSSVLFDFADLDKNINLDAYLLDALNSDKCCDEQPCAPVSPVSGDSELGRLSVLGIDLETTYPQDLESIYDHQNISANTESTDQEVKVQSWGEPTYCPDLGAFRCPVPECGKLYAKASHVRAHLRRHSGEKPYKCTWGGCSWRFARSDELARHRRSHSGDKPYRCSECSKRFARSDHLAKHRRVHARRAAAAAVAAKRTATHTARRRLI</sequence>
<dbReference type="Gene3D" id="3.30.160.60">
    <property type="entry name" value="Classic Zinc Finger"/>
    <property type="match status" value="3"/>
</dbReference>
<dbReference type="EMBL" id="CAVLEF010000003">
    <property type="protein sequence ID" value="CAK1542105.1"/>
    <property type="molecule type" value="Genomic_DNA"/>
</dbReference>
<dbReference type="InterPro" id="IPR013087">
    <property type="entry name" value="Znf_C2H2_type"/>
</dbReference>
<dbReference type="InterPro" id="IPR036236">
    <property type="entry name" value="Znf_C2H2_sf"/>
</dbReference>
<keyword evidence="2" id="KW-0479">Metal-binding</keyword>
<keyword evidence="4 7" id="KW-0863">Zinc-finger</keyword>
<evidence type="ECO:0000256" key="6">
    <source>
        <dbReference type="ARBA" id="ARBA00023242"/>
    </source>
</evidence>
<evidence type="ECO:0000259" key="8">
    <source>
        <dbReference type="PROSITE" id="PS50157"/>
    </source>
</evidence>
<evidence type="ECO:0000256" key="3">
    <source>
        <dbReference type="ARBA" id="ARBA00022737"/>
    </source>
</evidence>
<comment type="caution">
    <text evidence="9">The sequence shown here is derived from an EMBL/GenBank/DDBJ whole genome shotgun (WGS) entry which is preliminary data.</text>
</comment>
<protein>
    <recommendedName>
        <fullName evidence="8">C2H2-type domain-containing protein</fullName>
    </recommendedName>
</protein>
<organism evidence="9 10">
    <name type="scientific">Leptosia nina</name>
    <dbReference type="NCBI Taxonomy" id="320188"/>
    <lineage>
        <taxon>Eukaryota</taxon>
        <taxon>Metazoa</taxon>
        <taxon>Ecdysozoa</taxon>
        <taxon>Arthropoda</taxon>
        <taxon>Hexapoda</taxon>
        <taxon>Insecta</taxon>
        <taxon>Pterygota</taxon>
        <taxon>Neoptera</taxon>
        <taxon>Endopterygota</taxon>
        <taxon>Lepidoptera</taxon>
        <taxon>Glossata</taxon>
        <taxon>Ditrysia</taxon>
        <taxon>Papilionoidea</taxon>
        <taxon>Pieridae</taxon>
        <taxon>Pierinae</taxon>
        <taxon>Leptosia</taxon>
    </lineage>
</organism>
<evidence type="ECO:0000256" key="7">
    <source>
        <dbReference type="PROSITE-ProRule" id="PRU00042"/>
    </source>
</evidence>
<dbReference type="PROSITE" id="PS50157">
    <property type="entry name" value="ZINC_FINGER_C2H2_2"/>
    <property type="match status" value="3"/>
</dbReference>
<evidence type="ECO:0000313" key="9">
    <source>
        <dbReference type="EMBL" id="CAK1542105.1"/>
    </source>
</evidence>
<feature type="domain" description="C2H2-type" evidence="8">
    <location>
        <begin position="235"/>
        <end position="262"/>
    </location>
</feature>
<dbReference type="FunFam" id="3.30.160.60:FF:000018">
    <property type="entry name" value="Krueppel-like factor 15"/>
    <property type="match status" value="1"/>
</dbReference>
<dbReference type="GO" id="GO:0000978">
    <property type="term" value="F:RNA polymerase II cis-regulatory region sequence-specific DNA binding"/>
    <property type="evidence" value="ECO:0007669"/>
    <property type="project" value="TreeGrafter"/>
</dbReference>
<keyword evidence="3" id="KW-0677">Repeat</keyword>
<keyword evidence="6" id="KW-0539">Nucleus</keyword>
<dbReference type="Pfam" id="PF00096">
    <property type="entry name" value="zf-C2H2"/>
    <property type="match status" value="3"/>
</dbReference>
<dbReference type="PROSITE" id="PS00028">
    <property type="entry name" value="ZINC_FINGER_C2H2_1"/>
    <property type="match status" value="3"/>
</dbReference>
<name>A0AAV1J191_9NEOP</name>
<evidence type="ECO:0000313" key="10">
    <source>
        <dbReference type="Proteomes" id="UP001497472"/>
    </source>
</evidence>
<gene>
    <name evidence="9" type="ORF">LNINA_LOCUS2034</name>
</gene>
<feature type="domain" description="C2H2-type" evidence="8">
    <location>
        <begin position="175"/>
        <end position="204"/>
    </location>
</feature>
<dbReference type="GO" id="GO:0000981">
    <property type="term" value="F:DNA-binding transcription factor activity, RNA polymerase II-specific"/>
    <property type="evidence" value="ECO:0007669"/>
    <property type="project" value="TreeGrafter"/>
</dbReference>
<dbReference type="SUPFAM" id="SSF57667">
    <property type="entry name" value="beta-beta-alpha zinc fingers"/>
    <property type="match status" value="2"/>
</dbReference>
<dbReference type="PANTHER" id="PTHR23235:SF120">
    <property type="entry name" value="KRUPPEL-LIKE FACTOR 15"/>
    <property type="match status" value="1"/>
</dbReference>
<comment type="subcellular location">
    <subcellularLocation>
        <location evidence="1">Nucleus</location>
    </subcellularLocation>
</comment>
<dbReference type="GO" id="GO:0008270">
    <property type="term" value="F:zinc ion binding"/>
    <property type="evidence" value="ECO:0007669"/>
    <property type="project" value="UniProtKB-KW"/>
</dbReference>
<dbReference type="Proteomes" id="UP001497472">
    <property type="component" value="Unassembled WGS sequence"/>
</dbReference>
<dbReference type="SMART" id="SM00355">
    <property type="entry name" value="ZnF_C2H2"/>
    <property type="match status" value="3"/>
</dbReference>
<dbReference type="FunFam" id="3.30.160.60:FF:000337">
    <property type="entry name" value="Zinc finger and BTB domain containing 41"/>
    <property type="match status" value="1"/>
</dbReference>
<evidence type="ECO:0000256" key="5">
    <source>
        <dbReference type="ARBA" id="ARBA00022833"/>
    </source>
</evidence>
<accession>A0AAV1J191</accession>
<dbReference type="PANTHER" id="PTHR23235">
    <property type="entry name" value="KRUEPPEL-LIKE TRANSCRIPTION FACTOR"/>
    <property type="match status" value="1"/>
</dbReference>
<reference evidence="9 10" key="1">
    <citation type="submission" date="2023-11" db="EMBL/GenBank/DDBJ databases">
        <authorList>
            <person name="Okamura Y."/>
        </authorList>
    </citation>
    <scope>NUCLEOTIDE SEQUENCE [LARGE SCALE GENOMIC DNA]</scope>
</reference>
<keyword evidence="10" id="KW-1185">Reference proteome</keyword>
<evidence type="ECO:0000256" key="1">
    <source>
        <dbReference type="ARBA" id="ARBA00004123"/>
    </source>
</evidence>
<evidence type="ECO:0000256" key="2">
    <source>
        <dbReference type="ARBA" id="ARBA00022723"/>
    </source>
</evidence>
<dbReference type="GO" id="GO:0005634">
    <property type="term" value="C:nucleus"/>
    <property type="evidence" value="ECO:0007669"/>
    <property type="project" value="UniProtKB-SubCell"/>
</dbReference>
<dbReference type="AlphaFoldDB" id="A0AAV1J191"/>
<feature type="domain" description="C2H2-type" evidence="8">
    <location>
        <begin position="205"/>
        <end position="234"/>
    </location>
</feature>
<proteinExistence type="predicted"/>
<evidence type="ECO:0000256" key="4">
    <source>
        <dbReference type="ARBA" id="ARBA00022771"/>
    </source>
</evidence>